<keyword evidence="2" id="KW-0472">Membrane</keyword>
<evidence type="ECO:0000256" key="2">
    <source>
        <dbReference type="SAM" id="Phobius"/>
    </source>
</evidence>
<dbReference type="OrthoDB" id="3266524at2759"/>
<reference evidence="4" key="2">
    <citation type="submission" date="2015-01" db="EMBL/GenBank/DDBJ databases">
        <title>Evolutionary Origins and Diversification of the Mycorrhizal Mutualists.</title>
        <authorList>
            <consortium name="DOE Joint Genome Institute"/>
            <consortium name="Mycorrhizal Genomics Consortium"/>
            <person name="Kohler A."/>
            <person name="Kuo A."/>
            <person name="Nagy L.G."/>
            <person name="Floudas D."/>
            <person name="Copeland A."/>
            <person name="Barry K.W."/>
            <person name="Cichocki N."/>
            <person name="Veneault-Fourrey C."/>
            <person name="LaButti K."/>
            <person name="Lindquist E.A."/>
            <person name="Lipzen A."/>
            <person name="Lundell T."/>
            <person name="Morin E."/>
            <person name="Murat C."/>
            <person name="Riley R."/>
            <person name="Ohm R."/>
            <person name="Sun H."/>
            <person name="Tunlid A."/>
            <person name="Henrissat B."/>
            <person name="Grigoriev I.V."/>
            <person name="Hibbett D.S."/>
            <person name="Martin F."/>
        </authorList>
    </citation>
    <scope>NUCLEOTIDE SEQUENCE [LARGE SCALE GENOMIC DNA]</scope>
    <source>
        <strain evidence="4">MAFF 305830</strain>
    </source>
</reference>
<dbReference type="HOGENOM" id="CLU_048313_0_0_1"/>
<protein>
    <submittedName>
        <fullName evidence="3">Uncharacterized protein</fullName>
    </submittedName>
</protein>
<proteinExistence type="predicted"/>
<evidence type="ECO:0000313" key="3">
    <source>
        <dbReference type="EMBL" id="KIM26124.1"/>
    </source>
</evidence>
<feature type="transmembrane region" description="Helical" evidence="2">
    <location>
        <begin position="155"/>
        <end position="175"/>
    </location>
</feature>
<gene>
    <name evidence="3" type="ORF">M408DRAFT_9993</name>
</gene>
<organism evidence="3 4">
    <name type="scientific">Serendipita vermifera MAFF 305830</name>
    <dbReference type="NCBI Taxonomy" id="933852"/>
    <lineage>
        <taxon>Eukaryota</taxon>
        <taxon>Fungi</taxon>
        <taxon>Dikarya</taxon>
        <taxon>Basidiomycota</taxon>
        <taxon>Agaricomycotina</taxon>
        <taxon>Agaricomycetes</taxon>
        <taxon>Sebacinales</taxon>
        <taxon>Serendipitaceae</taxon>
        <taxon>Serendipita</taxon>
    </lineage>
</organism>
<feature type="region of interest" description="Disordered" evidence="1">
    <location>
        <begin position="89"/>
        <end position="152"/>
    </location>
</feature>
<feature type="compositionally biased region" description="Low complexity" evidence="1">
    <location>
        <begin position="89"/>
        <end position="133"/>
    </location>
</feature>
<sequence>MVAIDYNQFYNGGHSWESSPSISHSDTVAVTRGSDSNTGYIGLVIYYEPVVATPTENINHFTKGISFKITTPVQNSAAMSSSNSAVATTSSRAQSSSSSSSSGISTSSQSTTLSSLPLVSGVPSVPQSGDPPSTNSPDLAFQSSQSPSSSTATKVGAAIGSIALVALFVIAFLLYRSRKKKAAIVRLEEQEATPVAYPPEKQENSPFSATMPLGDVPFSTTATPILSASTSDLIPSSNPVTSRYSTTRTSYESTRAHEAPPLYGAPIQSDGHYDVPPTSRALAAFADANRDLISEDLELRLSVAGYLPSDDPDNLTEEEWMTVHNVTKLELIRLRSLFAGKSLLFTSSRRRQIEAAQSNAGESH</sequence>
<evidence type="ECO:0000313" key="4">
    <source>
        <dbReference type="Proteomes" id="UP000054097"/>
    </source>
</evidence>
<keyword evidence="2" id="KW-1133">Transmembrane helix</keyword>
<evidence type="ECO:0000256" key="1">
    <source>
        <dbReference type="SAM" id="MobiDB-lite"/>
    </source>
</evidence>
<dbReference type="EMBL" id="KN824308">
    <property type="protein sequence ID" value="KIM26124.1"/>
    <property type="molecule type" value="Genomic_DNA"/>
</dbReference>
<accession>A0A0C3B1S6</accession>
<name>A0A0C3B1S6_SERVB</name>
<dbReference type="AlphaFoldDB" id="A0A0C3B1S6"/>
<keyword evidence="4" id="KW-1185">Reference proteome</keyword>
<keyword evidence="2" id="KW-0812">Transmembrane</keyword>
<dbReference type="Proteomes" id="UP000054097">
    <property type="component" value="Unassembled WGS sequence"/>
</dbReference>
<reference evidence="3 4" key="1">
    <citation type="submission" date="2014-04" db="EMBL/GenBank/DDBJ databases">
        <authorList>
            <consortium name="DOE Joint Genome Institute"/>
            <person name="Kuo A."/>
            <person name="Zuccaro A."/>
            <person name="Kohler A."/>
            <person name="Nagy L.G."/>
            <person name="Floudas D."/>
            <person name="Copeland A."/>
            <person name="Barry K.W."/>
            <person name="Cichocki N."/>
            <person name="Veneault-Fourrey C."/>
            <person name="LaButti K."/>
            <person name="Lindquist E.A."/>
            <person name="Lipzen A."/>
            <person name="Lundell T."/>
            <person name="Morin E."/>
            <person name="Murat C."/>
            <person name="Sun H."/>
            <person name="Tunlid A."/>
            <person name="Henrissat B."/>
            <person name="Grigoriev I.V."/>
            <person name="Hibbett D.S."/>
            <person name="Martin F."/>
            <person name="Nordberg H.P."/>
            <person name="Cantor M.N."/>
            <person name="Hua S.X."/>
        </authorList>
    </citation>
    <scope>NUCLEOTIDE SEQUENCE [LARGE SCALE GENOMIC DNA]</scope>
    <source>
        <strain evidence="3 4">MAFF 305830</strain>
    </source>
</reference>